<name>A0A6N3DXB2_EGGLN</name>
<evidence type="ECO:0000313" key="4">
    <source>
        <dbReference type="EMBL" id="VYU32992.1"/>
    </source>
</evidence>
<protein>
    <recommendedName>
        <fullName evidence="3">Flavinylation-associated cytochrome domain-containing protein</fullName>
    </recommendedName>
</protein>
<accession>A0A6N3DXB2</accession>
<dbReference type="AlphaFoldDB" id="A0A6N3DXB2"/>
<feature type="domain" description="Flavinylation-associated cytochrome" evidence="3">
    <location>
        <begin position="72"/>
        <end position="130"/>
    </location>
</feature>
<evidence type="ECO:0000256" key="1">
    <source>
        <dbReference type="SAM" id="Phobius"/>
    </source>
</evidence>
<dbReference type="EMBL" id="CACRTT010000023">
    <property type="protein sequence ID" value="VYU32992.1"/>
    <property type="molecule type" value="Genomic_DNA"/>
</dbReference>
<feature type="transmembrane region" description="Helical" evidence="1">
    <location>
        <begin position="118"/>
        <end position="138"/>
    </location>
</feature>
<keyword evidence="2" id="KW-0732">Signal</keyword>
<organism evidence="4">
    <name type="scientific">Eggerthella lenta</name>
    <name type="common">Eubacterium lentum</name>
    <dbReference type="NCBI Taxonomy" id="84112"/>
    <lineage>
        <taxon>Bacteria</taxon>
        <taxon>Bacillati</taxon>
        <taxon>Actinomycetota</taxon>
        <taxon>Coriobacteriia</taxon>
        <taxon>Eggerthellales</taxon>
        <taxon>Eggerthellaceae</taxon>
        <taxon>Eggerthella</taxon>
    </lineage>
</organism>
<dbReference type="InterPro" id="IPR025517">
    <property type="entry name" value="DUF4405"/>
</dbReference>
<dbReference type="Pfam" id="PF14358">
    <property type="entry name" value="DUF4405"/>
    <property type="match status" value="1"/>
</dbReference>
<proteinExistence type="predicted"/>
<evidence type="ECO:0000259" key="3">
    <source>
        <dbReference type="Pfam" id="PF14358"/>
    </source>
</evidence>
<feature type="transmembrane region" description="Helical" evidence="1">
    <location>
        <begin position="70"/>
        <end position="98"/>
    </location>
</feature>
<reference evidence="4" key="1">
    <citation type="submission" date="2019-11" db="EMBL/GenBank/DDBJ databases">
        <authorList>
            <person name="Feng L."/>
        </authorList>
    </citation>
    <scope>NUCLEOTIDE SEQUENCE</scope>
    <source>
        <strain evidence="4">ElentaLFYP107</strain>
    </source>
</reference>
<evidence type="ECO:0000256" key="2">
    <source>
        <dbReference type="SAM" id="SignalP"/>
    </source>
</evidence>
<feature type="signal peptide" evidence="2">
    <location>
        <begin position="1"/>
        <end position="18"/>
    </location>
</feature>
<keyword evidence="1" id="KW-1133">Transmembrane helix</keyword>
<keyword evidence="1" id="KW-0812">Transmembrane</keyword>
<gene>
    <name evidence="4" type="ORF">ELLFYP107_00194</name>
</gene>
<sequence length="161" mass="17231">MKRMLVVDFSAFLTYALAALPSLTGVPAHEWFGLALLAPVFVHCAQHVDRVARALPRCVREARLRNCGRLALDAALLVTLSTVFVSGLGMSGTVLQTFGLYAEGYYTWSPLHAAAAKALLALLLVHMAVHAGSLYNLLKRRGVAKVAAHGNGGFDDESRSA</sequence>
<feature type="chain" id="PRO_5038952815" description="Flavinylation-associated cytochrome domain-containing protein" evidence="2">
    <location>
        <begin position="19"/>
        <end position="161"/>
    </location>
</feature>
<keyword evidence="1" id="KW-0472">Membrane</keyword>